<evidence type="ECO:0000313" key="2">
    <source>
        <dbReference type="Proteomes" id="UP000321055"/>
    </source>
</evidence>
<dbReference type="EMBL" id="SSFX01000039">
    <property type="protein sequence ID" value="TXI29056.1"/>
    <property type="molecule type" value="Genomic_DNA"/>
</dbReference>
<dbReference type="Proteomes" id="UP000321055">
    <property type="component" value="Unassembled WGS sequence"/>
</dbReference>
<name>A0A5C7VTL7_9PROT</name>
<dbReference type="AlphaFoldDB" id="A0A5C7VTL7"/>
<comment type="caution">
    <text evidence="1">The sequence shown here is derived from an EMBL/GenBank/DDBJ whole genome shotgun (WGS) entry which is preliminary data.</text>
</comment>
<organism evidence="1 2">
    <name type="scientific">Nitrosomonas oligotropha</name>
    <dbReference type="NCBI Taxonomy" id="42354"/>
    <lineage>
        <taxon>Bacteria</taxon>
        <taxon>Pseudomonadati</taxon>
        <taxon>Pseudomonadota</taxon>
        <taxon>Betaproteobacteria</taxon>
        <taxon>Nitrosomonadales</taxon>
        <taxon>Nitrosomonadaceae</taxon>
        <taxon>Nitrosomonas</taxon>
    </lineage>
</organism>
<gene>
    <name evidence="1" type="ORF">E6Q60_05240</name>
</gene>
<proteinExistence type="predicted"/>
<dbReference type="Gene3D" id="3.40.50.450">
    <property type="match status" value="1"/>
</dbReference>
<accession>A0A5C7VTL7</accession>
<evidence type="ECO:0008006" key="3">
    <source>
        <dbReference type="Google" id="ProtNLM"/>
    </source>
</evidence>
<reference evidence="1 2" key="1">
    <citation type="submission" date="2018-09" db="EMBL/GenBank/DDBJ databases">
        <title>Metagenome Assembled Genomes from an Advanced Water Purification Facility.</title>
        <authorList>
            <person name="Stamps B.W."/>
            <person name="Spear J.R."/>
        </authorList>
    </citation>
    <scope>NUCLEOTIDE SEQUENCE [LARGE SCALE GENOMIC DNA]</scope>
    <source>
        <strain evidence="1">Bin_54_1</strain>
    </source>
</reference>
<evidence type="ECO:0000313" key="1">
    <source>
        <dbReference type="EMBL" id="TXI29056.1"/>
    </source>
</evidence>
<protein>
    <recommendedName>
        <fullName evidence="3">Nucleoside 2-deoxyribosyltransferase</fullName>
    </recommendedName>
</protein>
<sequence length="372" mass="42566">MNEAKIKCFVIMPFGNLSIDPKHKERLDHIYTEWIKPTIESISISPSEEKTITCHRADKENRPGEIIDHILEHLISADIVIADLSGKNPNVFYELGVRHAIKKNTILIADNIDDIPFDLRGQRAIPYQFDPIKLVEFKKSLIETVSNVISSDIQIDNPVRQFLYNKEVERISASSTPPGYDIVISILSEMATMKSTFENQMGDMKKMIQDMTSPRVNNGTGIDENDLSFFEGAWKSSPGGSMLYARIINGKLLAPYCYNGNSHLTAHYYDFHRLGNTIIARFKWFRTEFGFDFELSDYEGFNIEGYTIMNIESSDRLVGGWWYGTYQIPETIALINQHMQHPGMAPIMLLRGKKIKKFPVWAEEYFKKASAT</sequence>